<keyword evidence="3 5" id="KW-1133">Transmembrane helix</keyword>
<dbReference type="GO" id="GO:0016020">
    <property type="term" value="C:membrane"/>
    <property type="evidence" value="ECO:0007669"/>
    <property type="project" value="UniProtKB-SubCell"/>
</dbReference>
<organism evidence="7">
    <name type="scientific">Rhodosorus marinus</name>
    <dbReference type="NCBI Taxonomy" id="101924"/>
    <lineage>
        <taxon>Eukaryota</taxon>
        <taxon>Rhodophyta</taxon>
        <taxon>Stylonematophyceae</taxon>
        <taxon>Stylonematales</taxon>
        <taxon>Stylonemataceae</taxon>
        <taxon>Rhodosorus</taxon>
    </lineage>
</organism>
<evidence type="ECO:0000256" key="1">
    <source>
        <dbReference type="ARBA" id="ARBA00004141"/>
    </source>
</evidence>
<evidence type="ECO:0000256" key="2">
    <source>
        <dbReference type="ARBA" id="ARBA00022692"/>
    </source>
</evidence>
<feature type="transmembrane region" description="Helical" evidence="5">
    <location>
        <begin position="212"/>
        <end position="238"/>
    </location>
</feature>
<evidence type="ECO:0000259" key="6">
    <source>
        <dbReference type="Pfam" id="PF04547"/>
    </source>
</evidence>
<dbReference type="EMBL" id="HBHW01037181">
    <property type="protein sequence ID" value="CAE0060525.1"/>
    <property type="molecule type" value="Transcribed_RNA"/>
</dbReference>
<evidence type="ECO:0000256" key="4">
    <source>
        <dbReference type="ARBA" id="ARBA00023136"/>
    </source>
</evidence>
<dbReference type="Pfam" id="PF04547">
    <property type="entry name" value="Anoctamin"/>
    <property type="match status" value="1"/>
</dbReference>
<keyword evidence="4 5" id="KW-0472">Membrane</keyword>
<dbReference type="GO" id="GO:0005254">
    <property type="term" value="F:chloride channel activity"/>
    <property type="evidence" value="ECO:0007669"/>
    <property type="project" value="TreeGrafter"/>
</dbReference>
<feature type="transmembrane region" description="Helical" evidence="5">
    <location>
        <begin position="317"/>
        <end position="339"/>
    </location>
</feature>
<dbReference type="InterPro" id="IPR049452">
    <property type="entry name" value="Anoctamin_TM"/>
</dbReference>
<dbReference type="InterPro" id="IPR007632">
    <property type="entry name" value="Anoctamin"/>
</dbReference>
<dbReference type="AlphaFoldDB" id="A0A7S3EKF8"/>
<accession>A0A7S3EKF8</accession>
<name>A0A7S3EKF8_9RHOD</name>
<gene>
    <name evidence="7" type="ORF">RMAR00112_LOCUS28591</name>
</gene>
<sequence>MSERHGFKRNVDDWWRWTEALQDVPELDCLVGKERKPAEVALVLKSSLSEEDFSEVVEVLRRKSFKVTEEEAGSRRCLLEITLDGLEEAAESASLRKRNSRGAVTSYKTAEFKVNGLSIRYMTSPQEELILIRHALFNIRPDPQPGSEKLKDWREDESLIHFLRRIDAIEAFFPMHDLNEANQIMSTLTWKNPIPTFSTICKVQDYFGDYDAVYYAFLTFYVNWLVFLACGGLVFGVTSLLFPLRYRALCVCAYSAYAYIWASRYLDIWQRKNSEMTYLWHHCLPNDALVQSQLYKAEINERSANDMPRRSQMQAKLVEFGSWCTLALYIIGSCVALHYCLELDKVVAKFVEDTPSIESLVSTALSPLPPQQIRRTARSLFSWDLCLQKAKVFCRCRRSYTSPL</sequence>
<keyword evidence="2 5" id="KW-0812">Transmembrane</keyword>
<feature type="transmembrane region" description="Helical" evidence="5">
    <location>
        <begin position="244"/>
        <end position="262"/>
    </location>
</feature>
<feature type="domain" description="Anoctamin transmembrane" evidence="6">
    <location>
        <begin position="203"/>
        <end position="341"/>
    </location>
</feature>
<evidence type="ECO:0000256" key="3">
    <source>
        <dbReference type="ARBA" id="ARBA00022989"/>
    </source>
</evidence>
<protein>
    <recommendedName>
        <fullName evidence="6">Anoctamin transmembrane domain-containing protein</fullName>
    </recommendedName>
</protein>
<dbReference type="PANTHER" id="PTHR12308:SF73">
    <property type="entry name" value="ANOCTAMIN"/>
    <property type="match status" value="1"/>
</dbReference>
<evidence type="ECO:0000256" key="5">
    <source>
        <dbReference type="SAM" id="Phobius"/>
    </source>
</evidence>
<reference evidence="7" key="1">
    <citation type="submission" date="2021-01" db="EMBL/GenBank/DDBJ databases">
        <authorList>
            <person name="Corre E."/>
            <person name="Pelletier E."/>
            <person name="Niang G."/>
            <person name="Scheremetjew M."/>
            <person name="Finn R."/>
            <person name="Kale V."/>
            <person name="Holt S."/>
            <person name="Cochrane G."/>
            <person name="Meng A."/>
            <person name="Brown T."/>
            <person name="Cohen L."/>
        </authorList>
    </citation>
    <scope>NUCLEOTIDE SEQUENCE</scope>
    <source>
        <strain evidence="7">CCMP 769</strain>
    </source>
</reference>
<dbReference type="PANTHER" id="PTHR12308">
    <property type="entry name" value="ANOCTAMIN"/>
    <property type="match status" value="1"/>
</dbReference>
<evidence type="ECO:0000313" key="7">
    <source>
        <dbReference type="EMBL" id="CAE0060525.1"/>
    </source>
</evidence>
<proteinExistence type="predicted"/>
<comment type="subcellular location">
    <subcellularLocation>
        <location evidence="1">Membrane</location>
        <topology evidence="1">Multi-pass membrane protein</topology>
    </subcellularLocation>
</comment>